<accession>A0AAD0E597</accession>
<dbReference type="Proteomes" id="UP000217216">
    <property type="component" value="Chromosome"/>
</dbReference>
<gene>
    <name evidence="3" type="ORF">A1s21155_04940</name>
</gene>
<feature type="signal peptide" evidence="2">
    <location>
        <begin position="1"/>
        <end position="26"/>
    </location>
</feature>
<sequence length="156" mass="17047">MLRNRRFVVLALTAGLFSNSVSSAVAAVTASPSPSIDTFKVAQEQFKKDRDAYFMALRDRDMKMRVINTTFKAAVDKSISDAKIAMTTATTPEQKNAINAARRAAVASAIVARESAISGLGSIPMPPVQPQRPAKITPQGMSDYKDKDKNREKEKR</sequence>
<organism evidence="3 4">
    <name type="scientific">Candidatus Planktophila dulcis</name>
    <dbReference type="NCBI Taxonomy" id="1884914"/>
    <lineage>
        <taxon>Bacteria</taxon>
        <taxon>Bacillati</taxon>
        <taxon>Actinomycetota</taxon>
        <taxon>Actinomycetes</taxon>
        <taxon>Candidatus Nanopelagicales</taxon>
        <taxon>Candidatus Nanopelagicaceae</taxon>
        <taxon>Candidatus Planktophila</taxon>
    </lineage>
</organism>
<dbReference type="RefSeq" id="WP_150121971.1">
    <property type="nucleotide sequence ID" value="NZ_CP016770.1"/>
</dbReference>
<name>A0AAD0E597_9ACTN</name>
<keyword evidence="2" id="KW-0732">Signal</keyword>
<dbReference type="AlphaFoldDB" id="A0AAD0E597"/>
<keyword evidence="4" id="KW-1185">Reference proteome</keyword>
<dbReference type="GeneID" id="300657504"/>
<proteinExistence type="predicted"/>
<reference evidence="3 4" key="1">
    <citation type="submission" date="2016-07" db="EMBL/GenBank/DDBJ databases">
        <title>High microdiversification within the ubiquitous acI lineage of Actinobacteria.</title>
        <authorList>
            <person name="Neuenschwander S.M."/>
            <person name="Salcher M."/>
            <person name="Ghai R."/>
            <person name="Pernthaler J."/>
        </authorList>
    </citation>
    <scope>NUCLEOTIDE SEQUENCE [LARGE SCALE GENOMIC DNA]</scope>
    <source>
        <strain evidence="3">MMS-21-155</strain>
    </source>
</reference>
<dbReference type="EMBL" id="CP016770">
    <property type="protein sequence ID" value="ASY12289.1"/>
    <property type="molecule type" value="Genomic_DNA"/>
</dbReference>
<protein>
    <recommendedName>
        <fullName evidence="5">DUF5667 domain-containing protein</fullName>
    </recommendedName>
</protein>
<dbReference type="KEGG" id="plak:A1s21155_04940"/>
<feature type="chain" id="PRO_5042258717" description="DUF5667 domain-containing protein" evidence="2">
    <location>
        <begin position="27"/>
        <end position="156"/>
    </location>
</feature>
<evidence type="ECO:0000313" key="3">
    <source>
        <dbReference type="EMBL" id="ASY12289.1"/>
    </source>
</evidence>
<feature type="compositionally biased region" description="Basic and acidic residues" evidence="1">
    <location>
        <begin position="143"/>
        <end position="156"/>
    </location>
</feature>
<feature type="region of interest" description="Disordered" evidence="1">
    <location>
        <begin position="119"/>
        <end position="156"/>
    </location>
</feature>
<evidence type="ECO:0008006" key="5">
    <source>
        <dbReference type="Google" id="ProtNLM"/>
    </source>
</evidence>
<evidence type="ECO:0000313" key="4">
    <source>
        <dbReference type="Proteomes" id="UP000217216"/>
    </source>
</evidence>
<evidence type="ECO:0000256" key="2">
    <source>
        <dbReference type="SAM" id="SignalP"/>
    </source>
</evidence>
<evidence type="ECO:0000256" key="1">
    <source>
        <dbReference type="SAM" id="MobiDB-lite"/>
    </source>
</evidence>